<evidence type="ECO:0000256" key="1">
    <source>
        <dbReference type="SAM" id="MobiDB-lite"/>
    </source>
</evidence>
<evidence type="ECO:0008006" key="3">
    <source>
        <dbReference type="Google" id="ProtNLM"/>
    </source>
</evidence>
<gene>
    <name evidence="2" type="ORF">METZ01_LOCUS259936</name>
</gene>
<name>A0A382J6P1_9ZZZZ</name>
<sequence length="116" mass="13379">VRQAFETESFEERERKQGQRRILRPGARGDVSDRNGRLLIGNKAHFSAALQLEFLKKEIWEEIISLRELSISLKEELLEFPDLTFEQLVRHGMKNEFVRNRGITVTGKAATGRNGL</sequence>
<accession>A0A382J6P1</accession>
<dbReference type="GO" id="GO:0008658">
    <property type="term" value="F:penicillin binding"/>
    <property type="evidence" value="ECO:0007669"/>
    <property type="project" value="InterPro"/>
</dbReference>
<feature type="non-terminal residue" evidence="2">
    <location>
        <position position="1"/>
    </location>
</feature>
<dbReference type="InterPro" id="IPR036138">
    <property type="entry name" value="PBP_dimer_sf"/>
</dbReference>
<dbReference type="EMBL" id="UINC01071854">
    <property type="protein sequence ID" value="SVC07082.1"/>
    <property type="molecule type" value="Genomic_DNA"/>
</dbReference>
<reference evidence="2" key="1">
    <citation type="submission" date="2018-05" db="EMBL/GenBank/DDBJ databases">
        <authorList>
            <person name="Lanie J.A."/>
            <person name="Ng W.-L."/>
            <person name="Kazmierczak K.M."/>
            <person name="Andrzejewski T.M."/>
            <person name="Davidsen T.M."/>
            <person name="Wayne K.J."/>
            <person name="Tettelin H."/>
            <person name="Glass J.I."/>
            <person name="Rusch D."/>
            <person name="Podicherti R."/>
            <person name="Tsui H.-C.T."/>
            <person name="Winkler M.E."/>
        </authorList>
    </citation>
    <scope>NUCLEOTIDE SEQUENCE</scope>
</reference>
<protein>
    <recommendedName>
        <fullName evidence="3">Penicillin-binding protein dimerisation domain-containing protein</fullName>
    </recommendedName>
</protein>
<organism evidence="2">
    <name type="scientific">marine metagenome</name>
    <dbReference type="NCBI Taxonomy" id="408172"/>
    <lineage>
        <taxon>unclassified sequences</taxon>
        <taxon>metagenomes</taxon>
        <taxon>ecological metagenomes</taxon>
    </lineage>
</organism>
<dbReference type="AlphaFoldDB" id="A0A382J6P1"/>
<feature type="non-terminal residue" evidence="2">
    <location>
        <position position="116"/>
    </location>
</feature>
<feature type="region of interest" description="Disordered" evidence="1">
    <location>
        <begin position="1"/>
        <end position="34"/>
    </location>
</feature>
<proteinExistence type="predicted"/>
<evidence type="ECO:0000313" key="2">
    <source>
        <dbReference type="EMBL" id="SVC07082.1"/>
    </source>
</evidence>
<dbReference type="SUPFAM" id="SSF56519">
    <property type="entry name" value="Penicillin binding protein dimerisation domain"/>
    <property type="match status" value="1"/>
</dbReference>